<accession>A0ABY4L0Q7</accession>
<dbReference type="InterPro" id="IPR012102">
    <property type="entry name" value="Protoglobin"/>
</dbReference>
<dbReference type="RefSeq" id="WP_248592305.1">
    <property type="nucleotide sequence ID" value="NZ_BAABEB010000010.1"/>
</dbReference>
<dbReference type="SUPFAM" id="SSF46458">
    <property type="entry name" value="Globin-like"/>
    <property type="match status" value="1"/>
</dbReference>
<dbReference type="Pfam" id="PF11563">
    <property type="entry name" value="Protoglobin"/>
    <property type="match status" value="1"/>
</dbReference>
<dbReference type="InterPro" id="IPR044398">
    <property type="entry name" value="Globin-sensor_dom"/>
</dbReference>
<dbReference type="Proteomes" id="UP000832041">
    <property type="component" value="Chromosome"/>
</dbReference>
<dbReference type="EMBL" id="CP051627">
    <property type="protein sequence ID" value="UPT20063.1"/>
    <property type="molecule type" value="Genomic_DNA"/>
</dbReference>
<organism evidence="2 3">
    <name type="scientific">Thermobifida alba</name>
    <name type="common">Thermomonospora alba</name>
    <dbReference type="NCBI Taxonomy" id="53522"/>
    <lineage>
        <taxon>Bacteria</taxon>
        <taxon>Bacillati</taxon>
        <taxon>Actinomycetota</taxon>
        <taxon>Actinomycetes</taxon>
        <taxon>Streptosporangiales</taxon>
        <taxon>Nocardiopsidaceae</taxon>
        <taxon>Thermobifida</taxon>
    </lineage>
</organism>
<dbReference type="Gene3D" id="1.10.490.10">
    <property type="entry name" value="Globins"/>
    <property type="match status" value="1"/>
</dbReference>
<evidence type="ECO:0000259" key="1">
    <source>
        <dbReference type="Pfam" id="PF11563"/>
    </source>
</evidence>
<keyword evidence="3" id="KW-1185">Reference proteome</keyword>
<dbReference type="InterPro" id="IPR009050">
    <property type="entry name" value="Globin-like_sf"/>
</dbReference>
<dbReference type="CDD" id="cd12124">
    <property type="entry name" value="Pgbs"/>
    <property type="match status" value="1"/>
</dbReference>
<name>A0ABY4L0Q7_THEAE</name>
<reference evidence="2 3" key="1">
    <citation type="submission" date="2020-04" db="EMBL/GenBank/DDBJ databases">
        <title>Thermobifida alba genome sequencing and assembly.</title>
        <authorList>
            <person name="Luzics S."/>
            <person name="Horvath B."/>
            <person name="Nagy I."/>
            <person name="Toth A."/>
            <person name="Nagy I."/>
            <person name="Kukolya J."/>
        </authorList>
    </citation>
    <scope>NUCLEOTIDE SEQUENCE [LARGE SCALE GENOMIC DNA]</scope>
    <source>
        <strain evidence="2 3">DSM 43795</strain>
    </source>
</reference>
<sequence length="196" mass="22283">MPKTMIPGYTYGSDTLPRSPIGLEELDRLKATVMFTSADEEALRMAGDVLEDQVGQVLDVWYGFVADHPHLLAYFSTPDGKPVQEYLDRVRSRFGQWILDTCRRPYDQSWLDYQEEIALRHTHEKKNTADGAGAVDNIPLRYVIAFIYPITATVRPFLAAKGHSAEQVEAMHQAWFKAVALQAALWAHPYVRDGDW</sequence>
<gene>
    <name evidence="2" type="ORF">FOF52_02975</name>
</gene>
<protein>
    <submittedName>
        <fullName evidence="2">Protogloblin ApPgb</fullName>
    </submittedName>
</protein>
<dbReference type="PIRSF" id="PIRSF014300">
    <property type="entry name" value="Protoglobin"/>
    <property type="match status" value="1"/>
</dbReference>
<evidence type="ECO:0000313" key="2">
    <source>
        <dbReference type="EMBL" id="UPT20063.1"/>
    </source>
</evidence>
<evidence type="ECO:0000313" key="3">
    <source>
        <dbReference type="Proteomes" id="UP000832041"/>
    </source>
</evidence>
<feature type="domain" description="Globin-sensor" evidence="1">
    <location>
        <begin position="24"/>
        <end position="195"/>
    </location>
</feature>
<dbReference type="InterPro" id="IPR012292">
    <property type="entry name" value="Globin/Proto"/>
</dbReference>
<proteinExistence type="predicted"/>